<evidence type="ECO:0000313" key="8">
    <source>
        <dbReference type="Proteomes" id="UP000176604"/>
    </source>
</evidence>
<accession>A0A1F7UI88</accession>
<dbReference type="GO" id="GO:0003735">
    <property type="term" value="F:structural constituent of ribosome"/>
    <property type="evidence" value="ECO:0007669"/>
    <property type="project" value="InterPro"/>
</dbReference>
<keyword evidence="5" id="KW-0699">rRNA-binding</keyword>
<comment type="function">
    <text evidence="5">One of two assembly initiator proteins, it binds directly to the 5'-end of the 23S rRNA, where it nucleates assembly of the 50S subunit.</text>
</comment>
<feature type="domain" description="KOW" evidence="6">
    <location>
        <begin position="2"/>
        <end position="29"/>
    </location>
</feature>
<comment type="similarity">
    <text evidence="1 5">Belongs to the universal ribosomal protein uL24 family.</text>
</comment>
<dbReference type="InterPro" id="IPR057264">
    <property type="entry name" value="Ribosomal_uL24_C"/>
</dbReference>
<comment type="caution">
    <text evidence="7">The sequence shown here is derived from an EMBL/GenBank/DDBJ whole genome shotgun (WGS) entry which is preliminary data.</text>
</comment>
<dbReference type="NCBIfam" id="TIGR01079">
    <property type="entry name" value="rplX_bact"/>
    <property type="match status" value="1"/>
</dbReference>
<dbReference type="STRING" id="1802397.A3J43_02535"/>
<dbReference type="GO" id="GO:0005840">
    <property type="term" value="C:ribosome"/>
    <property type="evidence" value="ECO:0007669"/>
    <property type="project" value="UniProtKB-KW"/>
</dbReference>
<dbReference type="Gene3D" id="2.30.30.30">
    <property type="match status" value="1"/>
</dbReference>
<dbReference type="SMART" id="SM00739">
    <property type="entry name" value="KOW"/>
    <property type="match status" value="1"/>
</dbReference>
<name>A0A1F7UI88_9BACT</name>
<dbReference type="SUPFAM" id="SSF50104">
    <property type="entry name" value="Translation proteins SH3-like domain"/>
    <property type="match status" value="1"/>
</dbReference>
<reference evidence="7 8" key="1">
    <citation type="journal article" date="2016" name="Nat. Commun.">
        <title>Thousands of microbial genomes shed light on interconnected biogeochemical processes in an aquifer system.</title>
        <authorList>
            <person name="Anantharaman K."/>
            <person name="Brown C.T."/>
            <person name="Hug L.A."/>
            <person name="Sharon I."/>
            <person name="Castelle C.J."/>
            <person name="Probst A.J."/>
            <person name="Thomas B.C."/>
            <person name="Singh A."/>
            <person name="Wilkins M.J."/>
            <person name="Karaoz U."/>
            <person name="Brodie E.L."/>
            <person name="Williams K.H."/>
            <person name="Hubbard S.S."/>
            <person name="Banfield J.F."/>
        </authorList>
    </citation>
    <scope>NUCLEOTIDE SEQUENCE [LARGE SCALE GENOMIC DNA]</scope>
</reference>
<comment type="subunit">
    <text evidence="5">Part of the 50S ribosomal subunit.</text>
</comment>
<gene>
    <name evidence="5" type="primary">rplX</name>
    <name evidence="7" type="ORF">A3J43_02535</name>
</gene>
<dbReference type="InterPro" id="IPR014722">
    <property type="entry name" value="Rib_uL2_dom2"/>
</dbReference>
<evidence type="ECO:0000256" key="2">
    <source>
        <dbReference type="ARBA" id="ARBA00022980"/>
    </source>
</evidence>
<dbReference type="InterPro" id="IPR008991">
    <property type="entry name" value="Translation_prot_SH3-like_sf"/>
</dbReference>
<organism evidence="7 8">
    <name type="scientific">Candidatus Uhrbacteria bacterium RIFCSPHIGHO2_12_FULL_54_23</name>
    <dbReference type="NCBI Taxonomy" id="1802397"/>
    <lineage>
        <taxon>Bacteria</taxon>
        <taxon>Candidatus Uhriibacteriota</taxon>
    </lineage>
</organism>
<dbReference type="GO" id="GO:1990904">
    <property type="term" value="C:ribonucleoprotein complex"/>
    <property type="evidence" value="ECO:0007669"/>
    <property type="project" value="UniProtKB-KW"/>
</dbReference>
<evidence type="ECO:0000256" key="5">
    <source>
        <dbReference type="HAMAP-Rule" id="MF_01326"/>
    </source>
</evidence>
<proteinExistence type="inferred from homology"/>
<dbReference type="Pfam" id="PF17136">
    <property type="entry name" value="ribosomal_L24"/>
    <property type="match status" value="1"/>
</dbReference>
<dbReference type="InterPro" id="IPR003256">
    <property type="entry name" value="Ribosomal_uL24"/>
</dbReference>
<dbReference type="GO" id="GO:0006412">
    <property type="term" value="P:translation"/>
    <property type="evidence" value="ECO:0007669"/>
    <property type="project" value="UniProtKB-UniRule"/>
</dbReference>
<dbReference type="EMBL" id="MGEF01000046">
    <property type="protein sequence ID" value="OGL77972.1"/>
    <property type="molecule type" value="Genomic_DNA"/>
</dbReference>
<evidence type="ECO:0000259" key="6">
    <source>
        <dbReference type="SMART" id="SM00739"/>
    </source>
</evidence>
<evidence type="ECO:0000256" key="1">
    <source>
        <dbReference type="ARBA" id="ARBA00010618"/>
    </source>
</evidence>
<dbReference type="GO" id="GO:0019843">
    <property type="term" value="F:rRNA binding"/>
    <property type="evidence" value="ECO:0007669"/>
    <property type="project" value="UniProtKB-UniRule"/>
</dbReference>
<keyword evidence="5" id="KW-0694">RNA-binding</keyword>
<keyword evidence="3 5" id="KW-0687">Ribonucleoprotein</keyword>
<dbReference type="Proteomes" id="UP000176604">
    <property type="component" value="Unassembled WGS sequence"/>
</dbReference>
<evidence type="ECO:0000256" key="4">
    <source>
        <dbReference type="ARBA" id="ARBA00035206"/>
    </source>
</evidence>
<dbReference type="HAMAP" id="MF_01326_B">
    <property type="entry name" value="Ribosomal_uL24_B"/>
    <property type="match status" value="1"/>
</dbReference>
<evidence type="ECO:0000256" key="3">
    <source>
        <dbReference type="ARBA" id="ARBA00023274"/>
    </source>
</evidence>
<dbReference type="CDD" id="cd06089">
    <property type="entry name" value="KOW_RPL26"/>
    <property type="match status" value="1"/>
</dbReference>
<dbReference type="InterPro" id="IPR005824">
    <property type="entry name" value="KOW"/>
</dbReference>
<keyword evidence="2 5" id="KW-0689">Ribosomal protein</keyword>
<protein>
    <recommendedName>
        <fullName evidence="4 5">Large ribosomal subunit protein uL24</fullName>
    </recommendedName>
</protein>
<dbReference type="AlphaFoldDB" id="A0A1F7UI88"/>
<comment type="function">
    <text evidence="5">One of the proteins that surrounds the polypeptide exit tunnel on the outside of the subunit.</text>
</comment>
<evidence type="ECO:0000313" key="7">
    <source>
        <dbReference type="EMBL" id="OGL77972.1"/>
    </source>
</evidence>
<dbReference type="PANTHER" id="PTHR12903">
    <property type="entry name" value="MITOCHONDRIAL RIBOSOMAL PROTEIN L24"/>
    <property type="match status" value="1"/>
</dbReference>
<dbReference type="InterPro" id="IPR041988">
    <property type="entry name" value="Ribosomal_uL24_KOW"/>
</dbReference>
<sequence length="102" mass="11011">MKIKKGDTVILMKGKDKGKHGKIIQSFPGEGVAVVEGLNVRVKHLRARGSTAGQRIEYPSPVAVANMMLLCPSCGKKTRVGFHVSADGVKQRMCKKCQATFA</sequence>